<dbReference type="Gene3D" id="1.20.5.1930">
    <property type="match status" value="1"/>
</dbReference>
<evidence type="ECO:0000256" key="4">
    <source>
        <dbReference type="ARBA" id="ARBA00022679"/>
    </source>
</evidence>
<dbReference type="EMBL" id="RBIL01000001">
    <property type="protein sequence ID" value="RKQ93461.1"/>
    <property type="molecule type" value="Genomic_DNA"/>
</dbReference>
<dbReference type="SMART" id="SM00387">
    <property type="entry name" value="HATPase_c"/>
    <property type="match status" value="1"/>
</dbReference>
<dbReference type="InterPro" id="IPR011712">
    <property type="entry name" value="Sig_transdc_His_kin_sub3_dim/P"/>
</dbReference>
<evidence type="ECO:0000256" key="3">
    <source>
        <dbReference type="ARBA" id="ARBA00022553"/>
    </source>
</evidence>
<comment type="catalytic activity">
    <reaction evidence="1">
        <text>ATP + protein L-histidine = ADP + protein N-phospho-L-histidine.</text>
        <dbReference type="EC" id="2.7.13.3"/>
    </reaction>
</comment>
<comment type="caution">
    <text evidence="10">The sequence shown here is derived from an EMBL/GenBank/DDBJ whole genome shotgun (WGS) entry which is preliminary data.</text>
</comment>
<evidence type="ECO:0000256" key="6">
    <source>
        <dbReference type="ARBA" id="ARBA00022777"/>
    </source>
</evidence>
<dbReference type="SMART" id="SM00065">
    <property type="entry name" value="GAF"/>
    <property type="match status" value="1"/>
</dbReference>
<evidence type="ECO:0000256" key="5">
    <source>
        <dbReference type="ARBA" id="ARBA00022741"/>
    </source>
</evidence>
<dbReference type="CDD" id="cd16917">
    <property type="entry name" value="HATPase_UhpB-NarQ-NarX-like"/>
    <property type="match status" value="1"/>
</dbReference>
<organism evidence="10 11">
    <name type="scientific">Solirubrobacter pauli</name>
    <dbReference type="NCBI Taxonomy" id="166793"/>
    <lineage>
        <taxon>Bacteria</taxon>
        <taxon>Bacillati</taxon>
        <taxon>Actinomycetota</taxon>
        <taxon>Thermoleophilia</taxon>
        <taxon>Solirubrobacterales</taxon>
        <taxon>Solirubrobacteraceae</taxon>
        <taxon>Solirubrobacter</taxon>
    </lineage>
</organism>
<evidence type="ECO:0000256" key="8">
    <source>
        <dbReference type="ARBA" id="ARBA00023012"/>
    </source>
</evidence>
<dbReference type="Gene3D" id="3.30.565.10">
    <property type="entry name" value="Histidine kinase-like ATPase, C-terminal domain"/>
    <property type="match status" value="1"/>
</dbReference>
<keyword evidence="3" id="KW-0597">Phosphoprotein</keyword>
<accession>A0A660LJX7</accession>
<dbReference type="Pfam" id="PF07730">
    <property type="entry name" value="HisKA_3"/>
    <property type="match status" value="1"/>
</dbReference>
<dbReference type="GO" id="GO:0000155">
    <property type="term" value="F:phosphorelay sensor kinase activity"/>
    <property type="evidence" value="ECO:0007669"/>
    <property type="project" value="InterPro"/>
</dbReference>
<dbReference type="Pfam" id="PF01590">
    <property type="entry name" value="GAF"/>
    <property type="match status" value="1"/>
</dbReference>
<dbReference type="GO" id="GO:0046983">
    <property type="term" value="F:protein dimerization activity"/>
    <property type="evidence" value="ECO:0007669"/>
    <property type="project" value="InterPro"/>
</dbReference>
<dbReference type="InterPro" id="IPR003018">
    <property type="entry name" value="GAF"/>
</dbReference>
<dbReference type="Proteomes" id="UP000278962">
    <property type="component" value="Unassembled WGS sequence"/>
</dbReference>
<dbReference type="GO" id="GO:0016020">
    <property type="term" value="C:membrane"/>
    <property type="evidence" value="ECO:0007669"/>
    <property type="project" value="InterPro"/>
</dbReference>
<keyword evidence="11" id="KW-1185">Reference proteome</keyword>
<dbReference type="Pfam" id="PF02518">
    <property type="entry name" value="HATPase_c"/>
    <property type="match status" value="1"/>
</dbReference>
<keyword evidence="5" id="KW-0547">Nucleotide-binding</keyword>
<evidence type="ECO:0000313" key="10">
    <source>
        <dbReference type="EMBL" id="RKQ93461.1"/>
    </source>
</evidence>
<dbReference type="InterPro" id="IPR005467">
    <property type="entry name" value="His_kinase_dom"/>
</dbReference>
<dbReference type="InterPro" id="IPR050482">
    <property type="entry name" value="Sensor_HK_TwoCompSys"/>
</dbReference>
<dbReference type="InterPro" id="IPR003594">
    <property type="entry name" value="HATPase_dom"/>
</dbReference>
<dbReference type="SUPFAM" id="SSF55874">
    <property type="entry name" value="ATPase domain of HSP90 chaperone/DNA topoisomerase II/histidine kinase"/>
    <property type="match status" value="1"/>
</dbReference>
<dbReference type="PANTHER" id="PTHR24421">
    <property type="entry name" value="NITRATE/NITRITE SENSOR PROTEIN NARX-RELATED"/>
    <property type="match status" value="1"/>
</dbReference>
<evidence type="ECO:0000256" key="2">
    <source>
        <dbReference type="ARBA" id="ARBA00012438"/>
    </source>
</evidence>
<dbReference type="InterPro" id="IPR029016">
    <property type="entry name" value="GAF-like_dom_sf"/>
</dbReference>
<sequence>MRGPALTPAALRGLLDATPAAIGCFDERLLAVYANTAFTMATGVQAGRVLPDGPLAAEIRAMAGGTGAPRRVRIAAPHRMPISGTLFVLEDALIGFVLDAGAYEALAQLAEEQSALRRVATFVASDPEPEALFRVVAEEAGRLLHASSAATIRYEGEFALTVGRWADDDLGGFEVGTVVPLTDSDGLTAVVARTGAPARIEDYRGVRGYAAELMVANGYRSAVAAPVVAAGGRVWGLLLVASAGVLGEAAEHRLTGFTELVALALESADARAELKASRVRILEAGVNERRRLERNLHDGAQQRLVAIAVQLRVLEKRLGEPDKAVALLRSAATELEQALAELRELARGLHPAVLADRGLAAALETLATRSPLPLVLEGVPEGRLAEPLEAAAYFVVAESLTNAVKHAEATELRVRMATEDGELRVEIADDGRGGADPAVSDGTGLRGLADRVEALGGRLELESPPGTGTTVRAALPLSQT</sequence>
<dbReference type="AlphaFoldDB" id="A0A660LJX7"/>
<evidence type="ECO:0000256" key="7">
    <source>
        <dbReference type="ARBA" id="ARBA00022840"/>
    </source>
</evidence>
<evidence type="ECO:0000259" key="9">
    <source>
        <dbReference type="PROSITE" id="PS50109"/>
    </source>
</evidence>
<evidence type="ECO:0000313" key="11">
    <source>
        <dbReference type="Proteomes" id="UP000278962"/>
    </source>
</evidence>
<keyword evidence="4" id="KW-0808">Transferase</keyword>
<reference evidence="10 11" key="1">
    <citation type="submission" date="2018-10" db="EMBL/GenBank/DDBJ databases">
        <title>Genomic Encyclopedia of Archaeal and Bacterial Type Strains, Phase II (KMG-II): from individual species to whole genera.</title>
        <authorList>
            <person name="Goeker M."/>
        </authorList>
    </citation>
    <scope>NUCLEOTIDE SEQUENCE [LARGE SCALE GENOMIC DNA]</scope>
    <source>
        <strain evidence="10 11">DSM 14954</strain>
    </source>
</reference>
<name>A0A660LJX7_9ACTN</name>
<keyword evidence="6 10" id="KW-0418">Kinase</keyword>
<gene>
    <name evidence="10" type="ORF">C8N24_3328</name>
</gene>
<keyword evidence="7" id="KW-0067">ATP-binding</keyword>
<dbReference type="EC" id="2.7.13.3" evidence="2"/>
<feature type="domain" description="Histidine kinase" evidence="9">
    <location>
        <begin position="395"/>
        <end position="479"/>
    </location>
</feature>
<dbReference type="PANTHER" id="PTHR24421:SF10">
    <property type="entry name" value="NITRATE_NITRITE SENSOR PROTEIN NARQ"/>
    <property type="match status" value="1"/>
</dbReference>
<evidence type="ECO:0000256" key="1">
    <source>
        <dbReference type="ARBA" id="ARBA00000085"/>
    </source>
</evidence>
<keyword evidence="8" id="KW-0902">Two-component regulatory system</keyword>
<proteinExistence type="predicted"/>
<protein>
    <recommendedName>
        <fullName evidence="2">histidine kinase</fullName>
        <ecNumber evidence="2">2.7.13.3</ecNumber>
    </recommendedName>
</protein>
<dbReference type="SUPFAM" id="SSF55781">
    <property type="entry name" value="GAF domain-like"/>
    <property type="match status" value="1"/>
</dbReference>
<dbReference type="GO" id="GO:0005524">
    <property type="term" value="F:ATP binding"/>
    <property type="evidence" value="ECO:0007669"/>
    <property type="project" value="UniProtKB-KW"/>
</dbReference>
<dbReference type="Gene3D" id="3.30.450.40">
    <property type="match status" value="1"/>
</dbReference>
<dbReference type="InterPro" id="IPR036890">
    <property type="entry name" value="HATPase_C_sf"/>
</dbReference>
<dbReference type="PROSITE" id="PS50109">
    <property type="entry name" value="HIS_KIN"/>
    <property type="match status" value="1"/>
</dbReference>